<dbReference type="GO" id="GO:1990281">
    <property type="term" value="C:efflux pump complex"/>
    <property type="evidence" value="ECO:0007669"/>
    <property type="project" value="TreeGrafter"/>
</dbReference>
<keyword evidence="3" id="KW-0812">Transmembrane</keyword>
<organism evidence="5 6">
    <name type="scientific">Hyella patelloides LEGE 07179</name>
    <dbReference type="NCBI Taxonomy" id="945734"/>
    <lineage>
        <taxon>Bacteria</taxon>
        <taxon>Bacillati</taxon>
        <taxon>Cyanobacteriota</taxon>
        <taxon>Cyanophyceae</taxon>
        <taxon>Pleurocapsales</taxon>
        <taxon>Hyellaceae</taxon>
        <taxon>Hyella</taxon>
    </lineage>
</organism>
<dbReference type="Gene3D" id="2.40.420.20">
    <property type="match status" value="1"/>
</dbReference>
<protein>
    <submittedName>
        <fullName evidence="5">Rnd family efflux transporter mfp subunit</fullName>
    </submittedName>
</protein>
<reference evidence="5 6" key="1">
    <citation type="submission" date="2019-01" db="EMBL/GenBank/DDBJ databases">
        <authorList>
            <person name="Brito A."/>
        </authorList>
    </citation>
    <scope>NUCLEOTIDE SEQUENCE [LARGE SCALE GENOMIC DNA]</scope>
    <source>
        <strain evidence="5">1</strain>
    </source>
</reference>
<evidence type="ECO:0000313" key="5">
    <source>
        <dbReference type="EMBL" id="VEP14682.1"/>
    </source>
</evidence>
<dbReference type="NCBIfam" id="TIGR01730">
    <property type="entry name" value="RND_mfp"/>
    <property type="match status" value="1"/>
</dbReference>
<feature type="domain" description="YbhG-like alpha-helical hairpin" evidence="4">
    <location>
        <begin position="140"/>
        <end position="267"/>
    </location>
</feature>
<dbReference type="EMBL" id="CAACVJ010000201">
    <property type="protein sequence ID" value="VEP14682.1"/>
    <property type="molecule type" value="Genomic_DNA"/>
</dbReference>
<dbReference type="SUPFAM" id="SSF111369">
    <property type="entry name" value="HlyD-like secretion proteins"/>
    <property type="match status" value="2"/>
</dbReference>
<proteinExistence type="inferred from homology"/>
<keyword evidence="2" id="KW-0175">Coiled coil</keyword>
<dbReference type="InterPro" id="IPR059052">
    <property type="entry name" value="HH_YbhG-like"/>
</dbReference>
<sequence>MKRSFDLIFSLNIMSTSQIPHQNSNHKASSEFSERPRKKLGKYFYLLVGIGGAGLVLLFARPILTSSSNSPTAETTARILPVDTIAVEPVDSYQVSRIYTGEIAALRTSNLGFSRSGEIEQVLVEEGDRVTAGQPLAKLDIRNLETQRQQLIAEKARAQAQLAELQRGARQEDIDAAIAGVRDLEQQLKLQEQQRQRREFLYEQGAISKEELDEFSFGEGALQARLNQAKSNLAELENGTRWEQVAAQQATVQQLEASIADLDVTIDKSTLKAPFDGIVATRELDEGTVANAGQSVIRLIENAAPEARVGMPNQVINELEIGSTQTLKLGSQTYKATVASILPEVNANTRTQVVVFNLDRSAIPQINPGQTVRLELTEEINTEGYWLPTDALNQGIRGLWTCYVLSESEDTENYQVKQHSVEIIHQQGDRVLVRGTLQPGDKIVANGTHRLVPGQQVKPLEVMSNK</sequence>
<comment type="similarity">
    <text evidence="1">Belongs to the membrane fusion protein (MFP) (TC 8.A.1) family.</text>
</comment>
<dbReference type="PANTHER" id="PTHR30469">
    <property type="entry name" value="MULTIDRUG RESISTANCE PROTEIN MDTA"/>
    <property type="match status" value="1"/>
</dbReference>
<keyword evidence="6" id="KW-1185">Reference proteome</keyword>
<evidence type="ECO:0000256" key="1">
    <source>
        <dbReference type="ARBA" id="ARBA00009477"/>
    </source>
</evidence>
<evidence type="ECO:0000256" key="3">
    <source>
        <dbReference type="SAM" id="Phobius"/>
    </source>
</evidence>
<keyword evidence="3" id="KW-0472">Membrane</keyword>
<gene>
    <name evidence="5" type="ORF">H1P_280023</name>
</gene>
<evidence type="ECO:0000313" key="6">
    <source>
        <dbReference type="Proteomes" id="UP000320055"/>
    </source>
</evidence>
<feature type="transmembrane region" description="Helical" evidence="3">
    <location>
        <begin position="43"/>
        <end position="64"/>
    </location>
</feature>
<dbReference type="AlphaFoldDB" id="A0A563VT83"/>
<evidence type="ECO:0000256" key="2">
    <source>
        <dbReference type="SAM" id="Coils"/>
    </source>
</evidence>
<dbReference type="Gene3D" id="2.40.50.100">
    <property type="match status" value="2"/>
</dbReference>
<dbReference type="PANTHER" id="PTHR30469:SF11">
    <property type="entry name" value="BLL4320 PROTEIN"/>
    <property type="match status" value="1"/>
</dbReference>
<accession>A0A563VT83</accession>
<evidence type="ECO:0000259" key="4">
    <source>
        <dbReference type="Pfam" id="PF25881"/>
    </source>
</evidence>
<dbReference type="Pfam" id="PF25881">
    <property type="entry name" value="HH_YBHG"/>
    <property type="match status" value="1"/>
</dbReference>
<dbReference type="Proteomes" id="UP000320055">
    <property type="component" value="Unassembled WGS sequence"/>
</dbReference>
<dbReference type="GO" id="GO:0015562">
    <property type="term" value="F:efflux transmembrane transporter activity"/>
    <property type="evidence" value="ECO:0007669"/>
    <property type="project" value="TreeGrafter"/>
</dbReference>
<dbReference type="InterPro" id="IPR006143">
    <property type="entry name" value="RND_pump_MFP"/>
</dbReference>
<feature type="coiled-coil region" evidence="2">
    <location>
        <begin position="141"/>
        <end position="194"/>
    </location>
</feature>
<name>A0A563VT83_9CYAN</name>
<keyword evidence="3" id="KW-1133">Transmembrane helix</keyword>